<evidence type="ECO:0000256" key="1">
    <source>
        <dbReference type="SAM" id="Phobius"/>
    </source>
</evidence>
<evidence type="ECO:0000313" key="4">
    <source>
        <dbReference type="Proteomes" id="UP000002586"/>
    </source>
</evidence>
<feature type="transmembrane region" description="Helical" evidence="1">
    <location>
        <begin position="239"/>
        <end position="261"/>
    </location>
</feature>
<evidence type="ECO:0000259" key="2">
    <source>
        <dbReference type="Pfam" id="PF07143"/>
    </source>
</evidence>
<proteinExistence type="predicted"/>
<dbReference type="Pfam" id="PF07143">
    <property type="entry name" value="CrtC"/>
    <property type="match status" value="1"/>
</dbReference>
<dbReference type="InterPro" id="IPR010791">
    <property type="entry name" value="AttH_dom"/>
</dbReference>
<feature type="transmembrane region" description="Helical" evidence="1">
    <location>
        <begin position="267"/>
        <end position="288"/>
    </location>
</feature>
<dbReference type="GO" id="GO:0016787">
    <property type="term" value="F:hydrolase activity"/>
    <property type="evidence" value="ECO:0007669"/>
    <property type="project" value="UniProtKB-KW"/>
</dbReference>
<protein>
    <submittedName>
        <fullName evidence="3">Secreted hydrolase-like protein</fullName>
    </submittedName>
</protein>
<dbReference type="AlphaFoldDB" id="A0L815"/>
<keyword evidence="1" id="KW-0812">Transmembrane</keyword>
<feature type="transmembrane region" description="Helical" evidence="1">
    <location>
        <begin position="208"/>
        <end position="227"/>
    </location>
</feature>
<feature type="domain" description="AttH" evidence="2">
    <location>
        <begin position="354"/>
        <end position="517"/>
    </location>
</feature>
<dbReference type="KEGG" id="mgm:Mmc1_1599"/>
<dbReference type="eggNOG" id="COG5621">
    <property type="taxonomic scope" value="Bacteria"/>
</dbReference>
<dbReference type="eggNOG" id="COG2324">
    <property type="taxonomic scope" value="Bacteria"/>
</dbReference>
<evidence type="ECO:0000313" key="3">
    <source>
        <dbReference type="EMBL" id="ABK44108.1"/>
    </source>
</evidence>
<gene>
    <name evidence="3" type="ordered locus">Mmc1_1599</name>
</gene>
<feature type="transmembrane region" description="Helical" evidence="1">
    <location>
        <begin position="104"/>
        <end position="131"/>
    </location>
</feature>
<dbReference type="STRING" id="156889.Mmc1_1599"/>
<keyword evidence="4" id="KW-1185">Reference proteome</keyword>
<dbReference type="HOGENOM" id="CLU_413770_0_0_5"/>
<feature type="transmembrane region" description="Helical" evidence="1">
    <location>
        <begin position="38"/>
        <end position="56"/>
    </location>
</feature>
<dbReference type="RefSeq" id="WP_011713256.1">
    <property type="nucleotide sequence ID" value="NC_008576.1"/>
</dbReference>
<name>A0L815_MAGMM</name>
<feature type="transmembrane region" description="Helical" evidence="1">
    <location>
        <begin position="309"/>
        <end position="328"/>
    </location>
</feature>
<accession>A0L815</accession>
<dbReference type="Pfam" id="PF17186">
    <property type="entry name" value="Lipocalin_9"/>
    <property type="match status" value="1"/>
</dbReference>
<dbReference type="PANTHER" id="PTHR38591">
    <property type="entry name" value="HYDROLASE"/>
    <property type="match status" value="1"/>
</dbReference>
<dbReference type="Pfam" id="PF04240">
    <property type="entry name" value="Caroten_synth"/>
    <property type="match status" value="1"/>
</dbReference>
<feature type="transmembrane region" description="Helical" evidence="1">
    <location>
        <begin position="68"/>
        <end position="92"/>
    </location>
</feature>
<dbReference type="Proteomes" id="UP000002586">
    <property type="component" value="Chromosome"/>
</dbReference>
<dbReference type="OrthoDB" id="9770826at2"/>
<feature type="transmembrane region" description="Helical" evidence="1">
    <location>
        <begin position="12"/>
        <end position="31"/>
    </location>
</feature>
<reference evidence="4" key="1">
    <citation type="journal article" date="2009" name="Appl. Environ. Microbiol.">
        <title>Complete genome sequence of the chemolithoautotrophic marine magnetotactic coccus strain MC-1.</title>
        <authorList>
            <person name="Schubbe S."/>
            <person name="Williams T.J."/>
            <person name="Xie G."/>
            <person name="Kiss H.E."/>
            <person name="Brettin T.S."/>
            <person name="Martinez D."/>
            <person name="Ross C.A."/>
            <person name="Schuler D."/>
            <person name="Cox B.L."/>
            <person name="Nealson K.H."/>
            <person name="Bazylinski D.A."/>
        </authorList>
    </citation>
    <scope>NUCLEOTIDE SEQUENCE [LARGE SCALE GENOMIC DNA]</scope>
    <source>
        <strain evidence="4">ATCC BAA-1437 / JCM 17883 / MC-1</strain>
    </source>
</reference>
<feature type="transmembrane region" description="Helical" evidence="1">
    <location>
        <begin position="143"/>
        <end position="160"/>
    </location>
</feature>
<dbReference type="EMBL" id="CP000471">
    <property type="protein sequence ID" value="ABK44108.1"/>
    <property type="molecule type" value="Genomic_DNA"/>
</dbReference>
<sequence length="663" mass="74882">MESLFGSASPAFILIQLVNYTIAVILLIYSFRTDRQLFWTLVAGILMGFAIEYSQTSKVDPPYYYSEALVWLPGGVPLGVVLSWGTIFFSLFTTLRRLELSLWVMAPLAGFTATVLDLVTDPAFVSIGFWVWKVPPGWYGIPWSNYMGWYIIVAAFVASTQWMLKHFKPGQAGLFWEIVRAVLPVPITFVAFIGLMTAYVYLFQEHHWVPEQLVVGALLLLTGWLAAWQLRRADRSWPVNAFSLVTPIFLIITSLLILVLSPLHTTYPTLAVVMPALSALVLLVYLSPYLDVLLGRVHPAEPCEKCAHITWWAILATLLMVVSLYFGYLAPKRGLIGPVEIPQNDAFLPNEQVQWWYWTGHLKTESGREFGYEVVFFAFKTGLLMRDQLIQAAITDVEGQKFHFGQKVVLKLPEILDSKFDLTTQDGLKTGNIVVTAKGGGGLDHLHAEVDGYVLDAELKETKPVALHYGGDAHPYRFQGYTYYYSRPHMETTGTLSYQGKTEKITGTTWFDRQYGELYQAIVKGWQWFAIELEDNRQIMIYDILGNANEVERAGSLTGADGITRAISRFDFDVEILGEWTSPHTKCTYPSGWKVTVGDEVFTILPQVKDQELRAVHGYWAGPEYWEGTNTVTSDKVNGRAYVELNGYCRGIEGTWGIRNKKK</sequence>
<keyword evidence="3" id="KW-0378">Hydrolase</keyword>
<reference evidence="3 4" key="2">
    <citation type="journal article" date="2012" name="Int. J. Syst. Evol. Microbiol.">
        <title>Magnetococcus marinus gen. nov., sp. nov., a marine, magnetotactic bacterium that represents a novel lineage (Magnetococcaceae fam. nov.; Magnetococcales ord. nov.) at the base of the Alphaproteobacteria.</title>
        <authorList>
            <person name="Bazylinski D.A."/>
            <person name="Williams T.J."/>
            <person name="Lefevre C.T."/>
            <person name="Berg R.J."/>
            <person name="Zhang C.L."/>
            <person name="Bowser S.S."/>
            <person name="Dean A.J."/>
            <person name="Beveridge T.J."/>
        </authorList>
    </citation>
    <scope>NUCLEOTIDE SEQUENCE [LARGE SCALE GENOMIC DNA]</scope>
    <source>
        <strain evidence="4">ATCC BAA-1437 / JCM 17883 / MC-1</strain>
    </source>
</reference>
<organism evidence="3 4">
    <name type="scientific">Magnetococcus marinus (strain ATCC BAA-1437 / JCM 17883 / MC-1)</name>
    <dbReference type="NCBI Taxonomy" id="156889"/>
    <lineage>
        <taxon>Bacteria</taxon>
        <taxon>Pseudomonadati</taxon>
        <taxon>Pseudomonadota</taxon>
        <taxon>Magnetococcia</taxon>
        <taxon>Magnetococcales</taxon>
        <taxon>Magnetococcaceae</taxon>
        <taxon>Magnetococcus</taxon>
    </lineage>
</organism>
<keyword evidence="1" id="KW-0472">Membrane</keyword>
<dbReference type="InterPro" id="IPR007354">
    <property type="entry name" value="CruF-like"/>
</dbReference>
<dbReference type="Gene3D" id="2.40.370.10">
    <property type="entry name" value="AttH-like domain"/>
    <property type="match status" value="2"/>
</dbReference>
<dbReference type="InterPro" id="IPR023374">
    <property type="entry name" value="AttH-like_dom_sf"/>
</dbReference>
<dbReference type="PANTHER" id="PTHR38591:SF1">
    <property type="entry name" value="BLL1000 PROTEIN"/>
    <property type="match status" value="1"/>
</dbReference>
<feature type="transmembrane region" description="Helical" evidence="1">
    <location>
        <begin position="181"/>
        <end position="202"/>
    </location>
</feature>
<dbReference type="SUPFAM" id="SSF159245">
    <property type="entry name" value="AttH-like"/>
    <property type="match status" value="1"/>
</dbReference>
<keyword evidence="1" id="KW-1133">Transmembrane helix</keyword>